<dbReference type="KEGG" id="dvn:HQ394_09645"/>
<name>A0A7H1N1F7_9PROT</name>
<protein>
    <submittedName>
        <fullName evidence="8">ATP-binding cassette domain-containing protein</fullName>
    </submittedName>
</protein>
<keyword evidence="2 5" id="KW-0812">Transmembrane</keyword>
<dbReference type="Proteomes" id="UP000516369">
    <property type="component" value="Chromosome"/>
</dbReference>
<feature type="domain" description="ABC transporter" evidence="6">
    <location>
        <begin position="281"/>
        <end position="809"/>
    </location>
</feature>
<dbReference type="PANTHER" id="PTHR43394:SF1">
    <property type="entry name" value="ATP-BINDING CASSETTE SUB-FAMILY B MEMBER 10, MITOCHONDRIAL"/>
    <property type="match status" value="1"/>
</dbReference>
<dbReference type="InterPro" id="IPR036640">
    <property type="entry name" value="ABC1_TM_sf"/>
</dbReference>
<dbReference type="InterPro" id="IPR039421">
    <property type="entry name" value="Type_1_exporter"/>
</dbReference>
<dbReference type="GO" id="GO:0016887">
    <property type="term" value="F:ATP hydrolysis activity"/>
    <property type="evidence" value="ECO:0007669"/>
    <property type="project" value="InterPro"/>
</dbReference>
<dbReference type="GO" id="GO:0005524">
    <property type="term" value="F:ATP binding"/>
    <property type="evidence" value="ECO:0007669"/>
    <property type="project" value="UniProtKB-KW"/>
</dbReference>
<evidence type="ECO:0000256" key="2">
    <source>
        <dbReference type="ARBA" id="ARBA00022692"/>
    </source>
</evidence>
<feature type="transmembrane region" description="Helical" evidence="5">
    <location>
        <begin position="183"/>
        <end position="201"/>
    </location>
</feature>
<organism evidence="8 9">
    <name type="scientific">Defluviicoccus vanus</name>
    <dbReference type="NCBI Taxonomy" id="111831"/>
    <lineage>
        <taxon>Bacteria</taxon>
        <taxon>Pseudomonadati</taxon>
        <taxon>Pseudomonadota</taxon>
        <taxon>Alphaproteobacteria</taxon>
        <taxon>Rhodospirillales</taxon>
        <taxon>Rhodospirillaceae</taxon>
        <taxon>Defluviicoccus</taxon>
    </lineage>
</organism>
<dbReference type="GO" id="GO:0015421">
    <property type="term" value="F:ABC-type oligopeptide transporter activity"/>
    <property type="evidence" value="ECO:0007669"/>
    <property type="project" value="TreeGrafter"/>
</dbReference>
<gene>
    <name evidence="8" type="ORF">HQ394_09645</name>
</gene>
<keyword evidence="3 5" id="KW-1133">Transmembrane helix</keyword>
<evidence type="ECO:0000256" key="5">
    <source>
        <dbReference type="SAM" id="Phobius"/>
    </source>
</evidence>
<proteinExistence type="predicted"/>
<evidence type="ECO:0000259" key="6">
    <source>
        <dbReference type="PROSITE" id="PS50893"/>
    </source>
</evidence>
<dbReference type="CDD" id="cd07346">
    <property type="entry name" value="ABC_6TM_exporters"/>
    <property type="match status" value="1"/>
</dbReference>
<dbReference type="GO" id="GO:0005886">
    <property type="term" value="C:plasma membrane"/>
    <property type="evidence" value="ECO:0007669"/>
    <property type="project" value="UniProtKB-SubCell"/>
</dbReference>
<dbReference type="PANTHER" id="PTHR43394">
    <property type="entry name" value="ATP-DEPENDENT PERMEASE MDL1, MITOCHONDRIAL"/>
    <property type="match status" value="1"/>
</dbReference>
<dbReference type="PROSITE" id="PS50929">
    <property type="entry name" value="ABC_TM1F"/>
    <property type="match status" value="1"/>
</dbReference>
<evidence type="ECO:0000259" key="7">
    <source>
        <dbReference type="PROSITE" id="PS50929"/>
    </source>
</evidence>
<keyword evidence="8" id="KW-0067">ATP-binding</keyword>
<accession>A0A7H1N1F7</accession>
<dbReference type="AlphaFoldDB" id="A0A7H1N1F7"/>
<keyword evidence="9" id="KW-1185">Reference proteome</keyword>
<dbReference type="Pfam" id="PF00664">
    <property type="entry name" value="ABC_membrane"/>
    <property type="match status" value="1"/>
</dbReference>
<keyword evidence="4 5" id="KW-0472">Membrane</keyword>
<reference evidence="8 9" key="1">
    <citation type="submission" date="2020-05" db="EMBL/GenBank/DDBJ databases">
        <title>Complete closed genome sequence of Defluviicoccus vanus.</title>
        <authorList>
            <person name="Bessarab I."/>
            <person name="Arumugam K."/>
            <person name="Maszenan A.M."/>
            <person name="Seviour R.J."/>
            <person name="Williams R.B."/>
        </authorList>
    </citation>
    <scope>NUCLEOTIDE SEQUENCE [LARGE SCALE GENOMIC DNA]</scope>
    <source>
        <strain evidence="8 9">Ben 114</strain>
    </source>
</reference>
<dbReference type="InterPro" id="IPR003439">
    <property type="entry name" value="ABC_transporter-like_ATP-bd"/>
</dbReference>
<evidence type="ECO:0000256" key="3">
    <source>
        <dbReference type="ARBA" id="ARBA00022989"/>
    </source>
</evidence>
<comment type="subcellular location">
    <subcellularLocation>
        <location evidence="1">Cell membrane</location>
        <topology evidence="1">Multi-pass membrane protein</topology>
    </subcellularLocation>
</comment>
<dbReference type="EMBL" id="CP053923">
    <property type="protein sequence ID" value="QNT69543.1"/>
    <property type="molecule type" value="Genomic_DNA"/>
</dbReference>
<dbReference type="Gene3D" id="1.20.1560.10">
    <property type="entry name" value="ABC transporter type 1, transmembrane domain"/>
    <property type="match status" value="1"/>
</dbReference>
<feature type="domain" description="ABC transmembrane type-1" evidence="7">
    <location>
        <begin position="1"/>
        <end position="244"/>
    </location>
</feature>
<dbReference type="PROSITE" id="PS50893">
    <property type="entry name" value="ABC_TRANSPORTER_2"/>
    <property type="match status" value="1"/>
</dbReference>
<keyword evidence="8" id="KW-0547">Nucleotide-binding</keyword>
<evidence type="ECO:0000256" key="1">
    <source>
        <dbReference type="ARBA" id="ARBA00004651"/>
    </source>
</evidence>
<evidence type="ECO:0000313" key="9">
    <source>
        <dbReference type="Proteomes" id="UP000516369"/>
    </source>
</evidence>
<dbReference type="InterPro" id="IPR011527">
    <property type="entry name" value="ABC1_TM_dom"/>
</dbReference>
<dbReference type="Gene3D" id="3.40.50.300">
    <property type="entry name" value="P-loop containing nucleotide triphosphate hydrolases"/>
    <property type="match status" value="2"/>
</dbReference>
<evidence type="ECO:0000256" key="4">
    <source>
        <dbReference type="ARBA" id="ARBA00023136"/>
    </source>
</evidence>
<dbReference type="InterPro" id="IPR027417">
    <property type="entry name" value="P-loop_NTPase"/>
</dbReference>
<dbReference type="Pfam" id="PF00005">
    <property type="entry name" value="ABC_tran"/>
    <property type="match status" value="1"/>
</dbReference>
<evidence type="ECO:0000313" key="8">
    <source>
        <dbReference type="EMBL" id="QNT69543.1"/>
    </source>
</evidence>
<sequence>MCAIFLILVGINGAFKYFINVYKGLVGERMLRRLRYQLYSRILRFPLPRFRQTSQGELIAMITAEVEPLGGFIGDAVAQPMFQGGTLLTILTFMFVQDVVLGLAAVALYPLQVYVIPKLQRQVNQLGKERVRTVRRLSERIGETVSTVSEIHANDTAERHRADFAAWSGTIFDIRFRIYRKKFFIKFLNNFIAQLTPFFFYSIGGYLVIRGQLSFGALVAVLAAYKDLSSPWKELLDWYQQKEDTRIKYEQLVEQFDAPGLLDDALLATASAEVPHLQGPVIASNLVYEEEGGVRLVDGITFSFELKERVGIIGGSGAGADTVAQLLARLLLPTGGSIHFGDVSAAQLGEAVTGRRIAYVGPEVTLIVGSIRDNLLYPLRRQPLRPATYEGEALRKHLYRQDEAERSGNTTSDPKAEWTDYDAAGVADEAALLSRIIELLDVVDLGEDMFSLGLRQSLKAAEQPELVARILTARRMLGERLRDASLADLVETFDPERYNSNMSVAENILFGTPVGPALAPEQIAANHYMRQVLDQLELTEEMVAIGLSVAKIMIDLFRDIPPGHETFERFSFISSDNLTELQAVVRRVEGLPLADAEEEDRAALLSLPFKLIPARHRLGVCTPELEARFLVARHAFAVGLPADLRGSIAFFDPVTYNDPASVQDNILFGKLAYGRPFAQRRIGALLAEVVEELGLRQDIADLGLGFQVGIGGGRLSAVQRQKVALARALLKRPDLLILDRALDTLDASSLRAVVGRLLAARDHSGLISVMGPGAETDGFDRRIVIEAGRIVEQESMLEQQAGIEHDARAQQ</sequence>
<dbReference type="SUPFAM" id="SSF90123">
    <property type="entry name" value="ABC transporter transmembrane region"/>
    <property type="match status" value="1"/>
</dbReference>
<dbReference type="SUPFAM" id="SSF52540">
    <property type="entry name" value="P-loop containing nucleoside triphosphate hydrolases"/>
    <property type="match status" value="1"/>
</dbReference>